<dbReference type="Pfam" id="PF11887">
    <property type="entry name" value="Mce4_CUP1"/>
    <property type="match status" value="1"/>
</dbReference>
<dbReference type="PANTHER" id="PTHR33371">
    <property type="entry name" value="INTERMEMBRANE PHOSPHOLIPID TRANSPORT SYSTEM BINDING PROTEIN MLAD-RELATED"/>
    <property type="match status" value="1"/>
</dbReference>
<reference evidence="5 7" key="2">
    <citation type="journal article" date="2017" name="Int. J. Syst. Evol. Microbiol.">
        <title>Mycobacterium talmoniae sp. nov., a slowly growing mycobacterium isolated from human respiratory samples.</title>
        <authorList>
            <person name="Davidson R.M."/>
            <person name="DeGroote M.A."/>
            <person name="Marola J.L."/>
            <person name="Buss S."/>
            <person name="Jones V."/>
            <person name="McNeil M.R."/>
            <person name="Freifeld A.G."/>
            <person name="Elaine Epperson L."/>
            <person name="Hasan N.A."/>
            <person name="Jackson M."/>
            <person name="Iwen P.C."/>
            <person name="Salfinger M."/>
            <person name="Strong M."/>
        </authorList>
    </citation>
    <scope>NUCLEOTIDE SEQUENCE [LARGE SCALE GENOMIC DNA]</scope>
    <source>
        <strain evidence="5 7">ATCC BAA-2683</strain>
    </source>
</reference>
<proteinExistence type="predicted"/>
<dbReference type="EMBL" id="PPEA01000016">
    <property type="protein sequence ID" value="PQM49689.1"/>
    <property type="molecule type" value="Genomic_DNA"/>
</dbReference>
<feature type="transmembrane region" description="Helical" evidence="1">
    <location>
        <begin position="32"/>
        <end position="52"/>
    </location>
</feature>
<evidence type="ECO:0000313" key="6">
    <source>
        <dbReference type="Proteomes" id="UP000179734"/>
    </source>
</evidence>
<feature type="domain" description="Mammalian cell entry C-terminal" evidence="3">
    <location>
        <begin position="140"/>
        <end position="297"/>
    </location>
</feature>
<dbReference type="EMBL" id="MLQM01000200">
    <property type="protein sequence ID" value="OHU93772.1"/>
    <property type="molecule type" value="Genomic_DNA"/>
</dbReference>
<gene>
    <name evidence="4" type="ORF">BKN37_23760</name>
    <name evidence="5" type="ORF">C1Y40_00075</name>
</gene>
<keyword evidence="6" id="KW-1185">Reference proteome</keyword>
<keyword evidence="1" id="KW-0812">Transmembrane</keyword>
<dbReference type="AlphaFoldDB" id="A0A1S1MYA6"/>
<accession>A0A1S1MYA6</accession>
<evidence type="ECO:0000313" key="5">
    <source>
        <dbReference type="EMBL" id="PQM49689.1"/>
    </source>
</evidence>
<sequence length="359" mass="38874">MAEITAPIPKARPEQSFIQRWRSRPLETYNRTLLGVIALGVITVLVAISLFIKLLGFGYTHYTAEFAQAASLRPGNPITVAGIEVGTVSSMKLVDGHVEAGLTVRDNVPLGKDTRAVINVMTILGSRYLALIPDGPGSLPHKTISLDHTEVPYDLQTALEDATTTFDQVNSDQFAQSLAILGHQLNGLPAILPQAMANLNTLSAITAGRRDQLGTLLKSTQRVANTLRAQQTNLGNLVDQGQDLLGQFVARQATFHAMLAALTNLAGDLNNIVVNDRPMLDDMLNSLHQLSDMIGQHDDLFRSLLQIGPVPLRGLTNVTGYGPAVEFYTANGIAVDSWMCAISGRAKQFGMIEYFKDCK</sequence>
<organism evidence="4 6">
    <name type="scientific">Mycobacterium talmoniae</name>
    <dbReference type="NCBI Taxonomy" id="1858794"/>
    <lineage>
        <taxon>Bacteria</taxon>
        <taxon>Bacillati</taxon>
        <taxon>Actinomycetota</taxon>
        <taxon>Actinomycetes</taxon>
        <taxon>Mycobacteriales</taxon>
        <taxon>Mycobacteriaceae</taxon>
        <taxon>Mycobacterium</taxon>
    </lineage>
</organism>
<reference evidence="5" key="3">
    <citation type="submission" date="2018-01" db="EMBL/GenBank/DDBJ databases">
        <authorList>
            <person name="Gaut B.S."/>
            <person name="Morton B.R."/>
            <person name="Clegg M.T."/>
            <person name="Duvall M.R."/>
        </authorList>
    </citation>
    <scope>NUCLEOTIDE SEQUENCE</scope>
    <source>
        <strain evidence="5">ATCC BAA-2683</strain>
    </source>
</reference>
<evidence type="ECO:0000256" key="1">
    <source>
        <dbReference type="SAM" id="Phobius"/>
    </source>
</evidence>
<evidence type="ECO:0000259" key="2">
    <source>
        <dbReference type="Pfam" id="PF02470"/>
    </source>
</evidence>
<dbReference type="InterPro" id="IPR024516">
    <property type="entry name" value="Mce_C"/>
</dbReference>
<dbReference type="RefSeq" id="WP_071029391.1">
    <property type="nucleotide sequence ID" value="NZ_MLQM01000200.1"/>
</dbReference>
<comment type="caution">
    <text evidence="4">The sequence shown here is derived from an EMBL/GenBank/DDBJ whole genome shotgun (WGS) entry which is preliminary data.</text>
</comment>
<dbReference type="Proteomes" id="UP000179734">
    <property type="component" value="Unassembled WGS sequence"/>
</dbReference>
<name>A0A1S1MYA6_9MYCO</name>
<dbReference type="GO" id="GO:0005576">
    <property type="term" value="C:extracellular region"/>
    <property type="evidence" value="ECO:0007669"/>
    <property type="project" value="TreeGrafter"/>
</dbReference>
<dbReference type="PANTHER" id="PTHR33371:SF18">
    <property type="entry name" value="MCE-FAMILY PROTEIN MCE3C"/>
    <property type="match status" value="1"/>
</dbReference>
<dbReference type="Proteomes" id="UP000238296">
    <property type="component" value="Unassembled WGS sequence"/>
</dbReference>
<keyword evidence="1" id="KW-1133">Transmembrane helix</keyword>
<dbReference type="InterPro" id="IPR003399">
    <property type="entry name" value="Mce/MlaD"/>
</dbReference>
<keyword evidence="1" id="KW-0472">Membrane</keyword>
<protein>
    <submittedName>
        <fullName evidence="4">Mammalian cell entry protein</fullName>
    </submittedName>
</protein>
<reference evidence="4 6" key="1">
    <citation type="submission" date="2016-10" db="EMBL/GenBank/DDBJ databases">
        <title>Genome sequence of Mycobacterium talmonii.</title>
        <authorList>
            <person name="Greninger A.L."/>
            <person name="Elliott B."/>
            <person name="Vasireddy S."/>
            <person name="Vasireddy R."/>
        </authorList>
    </citation>
    <scope>NUCLEOTIDE SEQUENCE [LARGE SCALE GENOMIC DNA]</scope>
    <source>
        <strain evidence="4">MO-5499</strain>
        <strain evidence="6">NE-TNMC-100812</strain>
    </source>
</reference>
<dbReference type="InterPro" id="IPR052336">
    <property type="entry name" value="MlaD_Phospholipid_Transporter"/>
</dbReference>
<dbReference type="NCBIfam" id="TIGR00996">
    <property type="entry name" value="Mtu_fam_mce"/>
    <property type="match status" value="1"/>
</dbReference>
<feature type="domain" description="Mce/MlaD" evidence="2">
    <location>
        <begin position="59"/>
        <end position="133"/>
    </location>
</feature>
<evidence type="ECO:0000259" key="3">
    <source>
        <dbReference type="Pfam" id="PF11887"/>
    </source>
</evidence>
<dbReference type="InterPro" id="IPR005693">
    <property type="entry name" value="Mce"/>
</dbReference>
<evidence type="ECO:0000313" key="4">
    <source>
        <dbReference type="EMBL" id="OHU93772.1"/>
    </source>
</evidence>
<dbReference type="Pfam" id="PF02470">
    <property type="entry name" value="MlaD"/>
    <property type="match status" value="1"/>
</dbReference>
<evidence type="ECO:0000313" key="7">
    <source>
        <dbReference type="Proteomes" id="UP000238296"/>
    </source>
</evidence>